<proteinExistence type="predicted"/>
<dbReference type="Proteomes" id="UP000224460">
    <property type="component" value="Unassembled WGS sequence"/>
</dbReference>
<keyword evidence="2" id="KW-1185">Reference proteome</keyword>
<evidence type="ECO:0000313" key="1">
    <source>
        <dbReference type="EMBL" id="PHV70571.1"/>
    </source>
</evidence>
<accession>A0AC61DCT6</accession>
<reference evidence="1" key="1">
    <citation type="submission" date="2017-10" db="EMBL/GenBank/DDBJ databases">
        <title>Genome sequence of cellulolytic Lachnospiraceae bacterium XHS1971 isolated from hotspring sediment.</title>
        <authorList>
            <person name="Vasudevan G."/>
            <person name="Joshi A.J."/>
            <person name="Hivarkar S."/>
            <person name="Lanjekar V.B."/>
            <person name="Dhakephalkar P.K."/>
            <person name="Dagar S."/>
        </authorList>
    </citation>
    <scope>NUCLEOTIDE SEQUENCE</scope>
    <source>
        <strain evidence="1">XHS1971</strain>
    </source>
</reference>
<comment type="caution">
    <text evidence="1">The sequence shown here is derived from an EMBL/GenBank/DDBJ whole genome shotgun (WGS) entry which is preliminary data.</text>
</comment>
<organism evidence="1 2">
    <name type="scientific">Sporanaerobium hydrogeniformans</name>
    <dbReference type="NCBI Taxonomy" id="3072179"/>
    <lineage>
        <taxon>Bacteria</taxon>
        <taxon>Bacillati</taxon>
        <taxon>Bacillota</taxon>
        <taxon>Clostridia</taxon>
        <taxon>Lachnospirales</taxon>
        <taxon>Lachnospiraceae</taxon>
        <taxon>Sporanaerobium</taxon>
    </lineage>
</organism>
<evidence type="ECO:0000313" key="2">
    <source>
        <dbReference type="Proteomes" id="UP000224460"/>
    </source>
</evidence>
<gene>
    <name evidence="1" type="ORF">CS063_09720</name>
</gene>
<dbReference type="EMBL" id="PEDL01000009">
    <property type="protein sequence ID" value="PHV70571.1"/>
    <property type="molecule type" value="Genomic_DNA"/>
</dbReference>
<sequence length="478" mass="52378">MYDVVIVGAGVVGCAIAREVSRYKLKTIVVEKENDVCCGTSKANSAIIHAGFDAKPDTLKGKLNAKANLMYDELAKDLDFPFKRNGSLVLCFKEEDKPALQELKERGEANGVPDMQILSGDEVRKMEPQLTDEVVAALYAPTGGIVCPFNLTIALAENAHMNGVEFAFNEEVKEIVKGEGFFIVKTGNKEYETQLVVNAAGVYSDVINNKVSEEKFTIIPRRGEYNLFDRYIGDMVTCTLFQLPTKLGKGILVSPTVHGNLIVGPNAVDQEDKDNIDTTKEGLEDIMAKALLSVRTIPLGNVITSFTGLRARTDKDDFILGEVKDVPGFINAASIESPGLTCAPLIGKYIAESIKEILEAEINPYFNPKRKGIVCFSEQDEDTKRALIKENPLYGQIVCRCESVTQAQIVDAITRPLGAKDTDGIKRRTRAGMGRCQGGFCLVRNMELLEQELGVHFTEVTKFGKASSFVVGIDKEDL</sequence>
<protein>
    <submittedName>
        <fullName evidence="1">FAD/NAD(P)-binding oxidoreductase</fullName>
    </submittedName>
</protein>
<name>A0AC61DCT6_9FIRM</name>